<proteinExistence type="inferred from homology"/>
<dbReference type="RefSeq" id="WP_191267049.1">
    <property type="nucleotide sequence ID" value="NZ_BMXJ01000001.1"/>
</dbReference>
<dbReference type="PANTHER" id="PTHR43392:SF2">
    <property type="entry name" value="AAA-TYPE ATPASE FAMILY PROTEIN _ ANKYRIN REPEAT FAMILY PROTEIN"/>
    <property type="match status" value="1"/>
</dbReference>
<dbReference type="InterPro" id="IPR000641">
    <property type="entry name" value="CbxX/CfxQ"/>
</dbReference>
<dbReference type="InterPro" id="IPR003593">
    <property type="entry name" value="AAA+_ATPase"/>
</dbReference>
<gene>
    <name evidence="6" type="ORF">H4W79_004554</name>
</gene>
<dbReference type="SMART" id="SM00382">
    <property type="entry name" value="AAA"/>
    <property type="match status" value="2"/>
</dbReference>
<dbReference type="Pfam" id="PF00004">
    <property type="entry name" value="AAA"/>
    <property type="match status" value="1"/>
</dbReference>
<dbReference type="InterPro" id="IPR006626">
    <property type="entry name" value="PbH1"/>
</dbReference>
<dbReference type="SUPFAM" id="SSF52540">
    <property type="entry name" value="P-loop containing nucleoside triphosphate hydrolases"/>
    <property type="match status" value="2"/>
</dbReference>
<dbReference type="InterPro" id="IPR027417">
    <property type="entry name" value="P-loop_NTPase"/>
</dbReference>
<keyword evidence="7" id="KW-1185">Reference proteome</keyword>
<keyword evidence="3" id="KW-0067">ATP-binding</keyword>
<evidence type="ECO:0000259" key="5">
    <source>
        <dbReference type="SMART" id="SM00382"/>
    </source>
</evidence>
<evidence type="ECO:0000256" key="2">
    <source>
        <dbReference type="ARBA" id="ARBA00022741"/>
    </source>
</evidence>
<dbReference type="Gene3D" id="2.160.20.10">
    <property type="entry name" value="Single-stranded right-handed beta-helix, Pectin lyase-like"/>
    <property type="match status" value="1"/>
</dbReference>
<dbReference type="Pfam" id="PF17866">
    <property type="entry name" value="AAA_lid_6"/>
    <property type="match status" value="2"/>
</dbReference>
<comment type="similarity">
    <text evidence="1">Belongs to the CbxX/CfxQ family.</text>
</comment>
<dbReference type="EMBL" id="JADBDY010000001">
    <property type="protein sequence ID" value="MBE1460340.1"/>
    <property type="molecule type" value="Genomic_DNA"/>
</dbReference>
<reference evidence="6 7" key="1">
    <citation type="submission" date="2020-10" db="EMBL/GenBank/DDBJ databases">
        <title>Sequencing the genomes of 1000 actinobacteria strains.</title>
        <authorList>
            <person name="Klenk H.-P."/>
        </authorList>
    </citation>
    <scope>NUCLEOTIDE SEQUENCE [LARGE SCALE GENOMIC DNA]</scope>
    <source>
        <strain evidence="6 7">DSM 45157</strain>
    </source>
</reference>
<dbReference type="PRINTS" id="PR00819">
    <property type="entry name" value="CBXCFQXSUPER"/>
</dbReference>
<dbReference type="InterPro" id="IPR003959">
    <property type="entry name" value="ATPase_AAA_core"/>
</dbReference>
<dbReference type="InterPro" id="IPR050773">
    <property type="entry name" value="CbxX/CfxQ_RuBisCO_ESX"/>
</dbReference>
<dbReference type="SMART" id="SM00710">
    <property type="entry name" value="PbH1"/>
    <property type="match status" value="8"/>
</dbReference>
<dbReference type="SUPFAM" id="SSF51126">
    <property type="entry name" value="Pectin lyase-like"/>
    <property type="match status" value="2"/>
</dbReference>
<feature type="domain" description="AAA+ ATPase" evidence="5">
    <location>
        <begin position="601"/>
        <end position="741"/>
    </location>
</feature>
<comment type="caution">
    <text evidence="6">The sequence shown here is derived from an EMBL/GenBank/DDBJ whole genome shotgun (WGS) entry which is preliminary data.</text>
</comment>
<dbReference type="InterPro" id="IPR039448">
    <property type="entry name" value="Beta_helix"/>
</dbReference>
<dbReference type="Proteomes" id="UP000598217">
    <property type="component" value="Unassembled WGS sequence"/>
</dbReference>
<organism evidence="6 7">
    <name type="scientific">Nocardiopsis terrae</name>
    <dbReference type="NCBI Taxonomy" id="372655"/>
    <lineage>
        <taxon>Bacteria</taxon>
        <taxon>Bacillati</taxon>
        <taxon>Actinomycetota</taxon>
        <taxon>Actinomycetes</taxon>
        <taxon>Streptosporangiales</taxon>
        <taxon>Nocardiopsidaceae</taxon>
        <taxon>Nocardiopsis</taxon>
    </lineage>
</organism>
<evidence type="ECO:0000256" key="4">
    <source>
        <dbReference type="SAM" id="MobiDB-lite"/>
    </source>
</evidence>
<protein>
    <submittedName>
        <fullName evidence="6">AAA+ superfamily predicted ATPase</fullName>
    </submittedName>
</protein>
<dbReference type="Gene3D" id="3.40.50.300">
    <property type="entry name" value="P-loop containing nucleotide triphosphate hydrolases"/>
    <property type="match status" value="2"/>
</dbReference>
<sequence length="1111" mass="116568">MITVRVSKTDPAASPSLGQAIREHRYPGAALRLCVEPGEYVESQVIGVQRRVVVVPTEEAGSVAVVAANETNVFNVHAGGELELHGVWVRSSSKEYPPVYVQKGARFKADDCVFTASRRVNVVGARAEVVGCRFEESGLLWDGSEGSVRDCYFAGAVIAVQGDCSPRISGTVFTGAHEDWHTLYVANASPEFTDCALVDGGGVYVRDRARPEFTDLRITGSYDWPVRVYERSRATFTRMVVEGSRKEDTDAFFVHGDSESTLNDCEITDATRTGVAIEGGRLTARGLTLQGVAADAVFVDGGEAEITDLRCTRIGKAALLVADGARAAVTGMSVAQSSEEERGAIASVRSRFEVSDLRVSRWHGPMAIVLGGRGVFEDIVGHDVGSGIHSREDATITVRGMVLRDAREDGLNILDGTEIQLHQADLSDCGEDAVYVQGGHVTIRSSTLCGSGERGVRVGEGGVAALEDTAVRDGRGDGLMVEDGGRVRLVRCTVSGNDEEGLWAADNASVYLEDTTFSGNRGGDGDRVSARTAGAAEPPGGGATAAGDGALRARSRPLEALLAELEGLTGLDGVKKEIRSLVNFQQVSAKRVEAALPALKVSRHLVFSGPSGTGKSTVARLYGEILRSLGLLRKGQFLEASPADLVAEHQGGTARRTADLVERARGGVLFVNGADELLAGSGGGRACGQEAVDTLVRLMGDLRGEVVVVLAGGSGRMSSFLEENPGLRSRVARMIEFGHYSPEELSGLFEGMAGEQGYLLGEGVHELLVRHFAGQRRDEAFGNAREVRRMFEEVRRAQADRIVTGAYQTVEDLTRVLPADLEGEVAAGLAGLGGGPGDGSRVAALLADLDGMVGLTEAKREVGAVVDLLSAARRRGSGPSPHLVFSGPSGTGKTTVARIYGGLLAALGVLGRGHVVEAAPEDLAGAPAPRGRAVPRPRALFERARGGVLFVTGARESDGGPAGGPGSARGAAETLVGLMEEYRDEVVVIVSVRPRDTAGLLAGDPGLAARFSRTVDFAPCDRGELVEIFAGMAEGAGFLVPEETRGRLSVLVGADVERFSEGNGHEVRALFEASATRQARRIEAAALAGEGLDVAELQTLLPEDVPAGGPG</sequence>
<evidence type="ECO:0000313" key="7">
    <source>
        <dbReference type="Proteomes" id="UP000598217"/>
    </source>
</evidence>
<keyword evidence="2" id="KW-0547">Nucleotide-binding</keyword>
<evidence type="ECO:0000313" key="6">
    <source>
        <dbReference type="EMBL" id="MBE1460340.1"/>
    </source>
</evidence>
<name>A0ABR9HMU4_9ACTN</name>
<dbReference type="CDD" id="cd00009">
    <property type="entry name" value="AAA"/>
    <property type="match status" value="2"/>
</dbReference>
<dbReference type="Pfam" id="PF13229">
    <property type="entry name" value="Beta_helix"/>
    <property type="match status" value="2"/>
</dbReference>
<feature type="domain" description="AAA+ ATPase" evidence="5">
    <location>
        <begin position="879"/>
        <end position="1021"/>
    </location>
</feature>
<evidence type="ECO:0000256" key="3">
    <source>
        <dbReference type="ARBA" id="ARBA00022840"/>
    </source>
</evidence>
<dbReference type="Gene3D" id="1.10.8.60">
    <property type="match status" value="2"/>
</dbReference>
<dbReference type="InterPro" id="IPR012334">
    <property type="entry name" value="Pectin_lyas_fold"/>
</dbReference>
<accession>A0ABR9HMU4</accession>
<dbReference type="InterPro" id="IPR011050">
    <property type="entry name" value="Pectin_lyase_fold/virulence"/>
</dbReference>
<evidence type="ECO:0000256" key="1">
    <source>
        <dbReference type="ARBA" id="ARBA00010378"/>
    </source>
</evidence>
<dbReference type="InterPro" id="IPR041627">
    <property type="entry name" value="AAA_lid_6"/>
</dbReference>
<feature type="region of interest" description="Disordered" evidence="4">
    <location>
        <begin position="521"/>
        <end position="548"/>
    </location>
</feature>
<dbReference type="PANTHER" id="PTHR43392">
    <property type="entry name" value="AAA-TYPE ATPASE FAMILY PROTEIN / ANKYRIN REPEAT FAMILY PROTEIN"/>
    <property type="match status" value="1"/>
</dbReference>